<keyword evidence="6" id="KW-0472">Membrane</keyword>
<reference evidence="7 8" key="1">
    <citation type="submission" date="2024-01" db="EMBL/GenBank/DDBJ databases">
        <title>The genomes of 5 underutilized Papilionoideae crops provide insights into root nodulation and disease resistanc.</title>
        <authorList>
            <person name="Jiang F."/>
        </authorList>
    </citation>
    <scope>NUCLEOTIDE SEQUENCE [LARGE SCALE GENOMIC DNA]</scope>
    <source>
        <strain evidence="7">JINMINGXINNONG_FW02</strain>
        <tissue evidence="7">Leaves</tissue>
    </source>
</reference>
<feature type="region of interest" description="Disordered" evidence="5">
    <location>
        <begin position="73"/>
        <end position="109"/>
    </location>
</feature>
<keyword evidence="6" id="KW-0812">Transmembrane</keyword>
<evidence type="ECO:0000313" key="7">
    <source>
        <dbReference type="EMBL" id="KAK7356981.1"/>
    </source>
</evidence>
<protein>
    <submittedName>
        <fullName evidence="7">Uncharacterized protein</fullName>
    </submittedName>
</protein>
<dbReference type="AlphaFoldDB" id="A0AAN9MN69"/>
<sequence length="109" mass="12569">MAFKISQAVHILLLMSLLLLVFHEYYNLKSKINKKQTTQPSHSIPSSHHLLVGRKFLATKFDFSPFFKHHHKHHQPGVAVHPDPSDTDIDPRYGVEKRRVPTGPNPLHH</sequence>
<keyword evidence="6" id="KW-1133">Transmembrane helix</keyword>
<evidence type="ECO:0000256" key="6">
    <source>
        <dbReference type="SAM" id="Phobius"/>
    </source>
</evidence>
<accession>A0AAN9MN69</accession>
<comment type="similarity">
    <text evidence="1">Belongs to the CLV3/ESR signal peptide family.</text>
</comment>
<evidence type="ECO:0000313" key="8">
    <source>
        <dbReference type="Proteomes" id="UP001374584"/>
    </source>
</evidence>
<evidence type="ECO:0000256" key="4">
    <source>
        <dbReference type="ARBA" id="ARBA00023278"/>
    </source>
</evidence>
<dbReference type="EMBL" id="JAYMYR010000006">
    <property type="protein sequence ID" value="KAK7356981.1"/>
    <property type="molecule type" value="Genomic_DNA"/>
</dbReference>
<evidence type="ECO:0000256" key="5">
    <source>
        <dbReference type="SAM" id="MobiDB-lite"/>
    </source>
</evidence>
<dbReference type="Proteomes" id="UP001374584">
    <property type="component" value="Unassembled WGS sequence"/>
</dbReference>
<dbReference type="GO" id="GO:0030154">
    <property type="term" value="P:cell differentiation"/>
    <property type="evidence" value="ECO:0007669"/>
    <property type="project" value="UniProtKB-KW"/>
</dbReference>
<feature type="compositionally biased region" description="Basic and acidic residues" evidence="5">
    <location>
        <begin position="89"/>
        <end position="99"/>
    </location>
</feature>
<evidence type="ECO:0000256" key="2">
    <source>
        <dbReference type="ARBA" id="ARBA00022473"/>
    </source>
</evidence>
<dbReference type="PANTHER" id="PTHR34359">
    <property type="entry name" value="CLAVATA3/ESR (CLE)-RELATED PROTEIN 10"/>
    <property type="match status" value="1"/>
</dbReference>
<keyword evidence="4" id="KW-0379">Hydroxylation</keyword>
<evidence type="ECO:0000256" key="3">
    <source>
        <dbReference type="ARBA" id="ARBA00022782"/>
    </source>
</evidence>
<gene>
    <name evidence="7" type="ORF">VNO80_16262</name>
</gene>
<dbReference type="InterPro" id="IPR039618">
    <property type="entry name" value="CLE9-13"/>
</dbReference>
<evidence type="ECO:0000256" key="1">
    <source>
        <dbReference type="ARBA" id="ARBA00005416"/>
    </source>
</evidence>
<comment type="caution">
    <text evidence="7">The sequence shown here is derived from an EMBL/GenBank/DDBJ whole genome shotgun (WGS) entry which is preliminary data.</text>
</comment>
<keyword evidence="3" id="KW-0221">Differentiation</keyword>
<name>A0AAN9MN69_PHACN</name>
<dbReference type="PANTHER" id="PTHR34359:SF25">
    <property type="entry name" value="CLAVATA3_ESR (CLE) GENE FAMILY MEMBER MTCLE18"/>
    <property type="match status" value="1"/>
</dbReference>
<feature type="transmembrane region" description="Helical" evidence="6">
    <location>
        <begin position="6"/>
        <end position="26"/>
    </location>
</feature>
<organism evidence="7 8">
    <name type="scientific">Phaseolus coccineus</name>
    <name type="common">Scarlet runner bean</name>
    <name type="synonym">Phaseolus multiflorus</name>
    <dbReference type="NCBI Taxonomy" id="3886"/>
    <lineage>
        <taxon>Eukaryota</taxon>
        <taxon>Viridiplantae</taxon>
        <taxon>Streptophyta</taxon>
        <taxon>Embryophyta</taxon>
        <taxon>Tracheophyta</taxon>
        <taxon>Spermatophyta</taxon>
        <taxon>Magnoliopsida</taxon>
        <taxon>eudicotyledons</taxon>
        <taxon>Gunneridae</taxon>
        <taxon>Pentapetalae</taxon>
        <taxon>rosids</taxon>
        <taxon>fabids</taxon>
        <taxon>Fabales</taxon>
        <taxon>Fabaceae</taxon>
        <taxon>Papilionoideae</taxon>
        <taxon>50 kb inversion clade</taxon>
        <taxon>NPAAA clade</taxon>
        <taxon>indigoferoid/millettioid clade</taxon>
        <taxon>Phaseoleae</taxon>
        <taxon>Phaseolus</taxon>
    </lineage>
</organism>
<keyword evidence="8" id="KW-1185">Reference proteome</keyword>
<proteinExistence type="inferred from homology"/>
<keyword evidence="2" id="KW-0217">Developmental protein</keyword>